<keyword evidence="3" id="KW-0934">Plastid</keyword>
<reference evidence="3" key="1">
    <citation type="journal article" date="2015" name="BMC Evol. Biol.">
        <title>Chloroplast phylogenomic analysis of chlorophyte green algae identifies a novel lineage sister to the Sphaeropleales (Chlorophyceae).</title>
        <authorList>
            <person name="Lemieux C."/>
            <person name="Vincent A.T."/>
            <person name="Labarre A."/>
            <person name="Otis C."/>
            <person name="Turmel M."/>
        </authorList>
    </citation>
    <scope>NUCLEOTIDE SEQUENCE</scope>
</reference>
<organism evidence="3">
    <name type="scientific">Hafniomonas laevis</name>
    <dbReference type="NCBI Taxonomy" id="436124"/>
    <lineage>
        <taxon>Eukaryota</taxon>
        <taxon>Viridiplantae</taxon>
        <taxon>Chlorophyta</taxon>
        <taxon>core chlorophytes</taxon>
        <taxon>Chlorophyceae</taxon>
        <taxon>CS clade</taxon>
        <taxon>Chlamydomonadales</taxon>
        <taxon>Dunaliellaceae</taxon>
        <taxon>Hafniomonas</taxon>
    </lineage>
</organism>
<keyword evidence="2" id="KW-0812">Transmembrane</keyword>
<dbReference type="EMBL" id="KT625415">
    <property type="protein sequence ID" value="ALO63079.1"/>
    <property type="molecule type" value="Genomic_DNA"/>
</dbReference>
<evidence type="ECO:0000313" key="3">
    <source>
        <dbReference type="EMBL" id="ALO63079.1"/>
    </source>
</evidence>
<feature type="transmembrane region" description="Helical" evidence="2">
    <location>
        <begin position="145"/>
        <end position="166"/>
    </location>
</feature>
<keyword evidence="2" id="KW-1133">Transmembrane helix</keyword>
<feature type="transmembrane region" description="Helical" evidence="2">
    <location>
        <begin position="257"/>
        <end position="281"/>
    </location>
</feature>
<name>A0A0S2LNY3_9CHLO</name>
<protein>
    <submittedName>
        <fullName evidence="3">Hypothetical chloroplast RF1</fullName>
    </submittedName>
</protein>
<feature type="transmembrane region" description="Helical" evidence="2">
    <location>
        <begin position="39"/>
        <end position="60"/>
    </location>
</feature>
<geneLocation type="chloroplast" evidence="3"/>
<dbReference type="RefSeq" id="YP_009184958.1">
    <property type="nucleotide sequence ID" value="NC_028583.1"/>
</dbReference>
<sequence length="2042" mass="239346">MYTLLSLTVSIKDYIEIMHQLIAVDATTNIKSYMDIGPILVYLVLSIKQLVVTLFSFNWLQNLWTLPVIVPDIASAMISEISVFDGYFHTAFTFLDNPSVPATSIMTVSFQKLLIGLANSLFLCLPTSVAHIITLRRFLIQGLEAGYYSGLGVVTGNVFFLASVIFGWRFFLIPWLSLDIFRYVFGFILLVKYIWDSANERRMVLEDLSKWKIFLLTFLLSLTEQTSIFPFVSNLSFSSDATLLESFSATNITEFVIIHFAYLFGILIGSLSLLHLSCWFWENPAFQIYMWAITSFKVKTGSFYKYLNFGLLYLTMLAAIASIPYYGLDYTLTSPLGLVFEDRILEEKVFNELSFLNTGPTDRNTRRNRGRHPRRSRWNRRTRKYRSFQTNLYEKENYDWMTVEDLNFGFDRQWVHRKMRNHRARYRLFPGKLTRSLKDQARKGFTKRHAFFETTENYFYHPSFHEYTKQKPETLRGVTTQTTTTTTNTLINSVAPYIAQKQPDSSAILTKFTRKIGTKIAESQTNLTTPFNFVQMQSLMNTQNTPISSLRWKRIFSQMDNSVTTNKLRTFYQKMVLNKGDNALKLQQQLPISKKDRLMMRYRSFLYANQAGSTRLYSIGENERINYSPENSRSEYSSLREVGESANNNRTASLQNSTNYLFWKPGTLLHPIKYYLQKEQASSRKYQYYGVKNFRTFAPDYNPPLFRVIMQRYFYTYKPTKRWFRTMKGATMRRYLRKSTRKGRILQNTSTALDIRSGETNRNAGAVAAGSISVQPLVNSQVAGESQTSIYNPAVTSTTAPLLRRANHFYSMKGKRASRYRYQIYRDVLQHWYYSPVNRILPKIDIDSFIRRQPTNHFITTSEERILHLRRFLLAEHYDTLRWYTAMKQYKQMKEKIGGTKSLSSRPYNQQFFGTFKKIRHLFAITPSLTDQPLLSFDQSLYNEYENTTIRPIVDTSIFHEELLADDFYTKPINQPGDILTQSSTILKEYLTVATPIRQELITNYIKTKNYWGLTQFFAKGEKTRGIKPVTNQRSLIDQEKAYLLARTELTNILDNKLVLNGSNNSLQQSTLVSLLRKWKKSLGNQKLYKKALKNQFKNWRRHKKRWRKKFEQYRSRKLSENIRLARVSTLPSGVQKSVKDAQVIAQQLTDGSRQIPTTKIAINQLRTETTTNIETQMQTILTKLRTLKTNRTNTKADGFVTRLKRFKRQIAAQLDTTTNSLQTLYAKTKTTTWWKKKSSESWRPSRRRLDIDSLRKRIKRRNEQNQFAGLSSQRYTEEKASLNLRSEKFANEQTWERVNNTNFVNLNILRPKQLEQETMTTSKAASWKDSLKASQENVIGKNKNWFLFREFKRKRVSRRRGRKLGPAGYSRRPNLSALVKRQMAYNQAIGNREPSLIRQDFTSTTSNDFTLLPQKARFFRKRKHRDWEKKVKPNNGIKTGKYRKRRLSFYGKVRSVQKQLIRVRWKLRLQKWWWQYLPALQSAVDAKWQIDSDKKLAAMLDKLTEKQILTRDQLAYATVNESVPGEHKLQIGDRDFKPLQMPEAIRIRDEFENQGKLNFGLKQTDKGSFNTQPPTTNDGSLANRTKFADIPLRDSFDSRGSLDTRLYSMSGRQVSDDPKLQITNAVPFYAGWDESLRKFVVTNVLFSLRDASFEMNNVQNFETLKVLGRDKIEFTNGPLKAQNGATTVYWQTPFTTYETDQFFTLGVDGFSPLQWRRFNFKQSIVKSWTELRNSQKEVSPILVKALAQKSTTQKSNVTIDQLVTGEKPAFEKLQLSAIPRRRQKRYKRVRRHPRAPVWYPSGALISDVLPTQYVYAFDYTARRPRDRYIQRRWRKRSQVDVAGNAILQQADRTTDFTLRRRPNGRRKYHRRGGKLRSLITVAYPQRRKFVGGFVENEIERWRPERLKKETGYTAKLDEVRKRRGMSLRRRKLRQVYPKISRYRPLNGGFVWPGDYLMLEQSKVPKLRSITAPGTVTTKKAKSKKLRRKVKRKARNIAQWNVQPKKYLLQKHNIKVLKKKLQKSYRTNQLQVKLRQLSLTGL</sequence>
<accession>A0A0S2LNY3</accession>
<gene>
    <name evidence="3" type="primary">ycf1</name>
</gene>
<proteinExistence type="predicted"/>
<feature type="transmembrane region" description="Helical" evidence="2">
    <location>
        <begin position="306"/>
        <end position="326"/>
    </location>
</feature>
<keyword evidence="2" id="KW-0472">Membrane</keyword>
<evidence type="ECO:0000256" key="1">
    <source>
        <dbReference type="SAM" id="MobiDB-lite"/>
    </source>
</evidence>
<feature type="transmembrane region" description="Helical" evidence="2">
    <location>
        <begin position="113"/>
        <end position="133"/>
    </location>
</feature>
<feature type="transmembrane region" description="Helical" evidence="2">
    <location>
        <begin position="172"/>
        <end position="193"/>
    </location>
</feature>
<feature type="region of interest" description="Disordered" evidence="1">
    <location>
        <begin position="1563"/>
        <end position="1583"/>
    </location>
</feature>
<keyword evidence="3" id="KW-0150">Chloroplast</keyword>
<feature type="transmembrane region" description="Helical" evidence="2">
    <location>
        <begin position="213"/>
        <end position="237"/>
    </location>
</feature>
<evidence type="ECO:0000256" key="2">
    <source>
        <dbReference type="SAM" id="Phobius"/>
    </source>
</evidence>
<feature type="compositionally biased region" description="Polar residues" evidence="1">
    <location>
        <begin position="1567"/>
        <end position="1583"/>
    </location>
</feature>
<dbReference type="GeneID" id="26378764"/>